<dbReference type="Proteomes" id="UP000019102">
    <property type="component" value="Unassembled WGS sequence"/>
</dbReference>
<dbReference type="InterPro" id="IPR017853">
    <property type="entry name" value="GH"/>
</dbReference>
<keyword evidence="2" id="KW-0326">Glycosidase</keyword>
<evidence type="ECO:0000313" key="4">
    <source>
        <dbReference type="EMBL" id="GAE95268.1"/>
    </source>
</evidence>
<dbReference type="Pfam" id="PF01055">
    <property type="entry name" value="Glyco_hydro_31_2nd"/>
    <property type="match status" value="1"/>
</dbReference>
<proteinExistence type="inferred from homology"/>
<feature type="domain" description="Glycoside hydrolase family 31 TIM barrel" evidence="3">
    <location>
        <begin position="1"/>
        <end position="77"/>
    </location>
</feature>
<dbReference type="eggNOG" id="COG1501">
    <property type="taxonomic scope" value="Bacteria"/>
</dbReference>
<dbReference type="PANTHER" id="PTHR43863:SF2">
    <property type="entry name" value="MALTASE-GLUCOAMYLASE"/>
    <property type="match status" value="1"/>
</dbReference>
<reference evidence="4 5" key="1">
    <citation type="journal article" date="2014" name="Genome Announc.">
        <title>Draft Genome Sequence of the Boron-Tolerant and Moderately Halotolerant Bacterium Gracilibacillus boraciitolerans JCM 21714T.</title>
        <authorList>
            <person name="Ahmed I."/>
            <person name="Oshima K."/>
            <person name="Suda W."/>
            <person name="Kitamura K."/>
            <person name="Iida T."/>
            <person name="Ohmori Y."/>
            <person name="Fujiwara T."/>
            <person name="Hattori M."/>
            <person name="Ohkuma M."/>
        </authorList>
    </citation>
    <scope>NUCLEOTIDE SEQUENCE [LARGE SCALE GENOMIC DNA]</scope>
    <source>
        <strain evidence="4 5">JCM 21714</strain>
    </source>
</reference>
<dbReference type="InterPro" id="IPR000322">
    <property type="entry name" value="Glyco_hydro_31_TIM"/>
</dbReference>
<dbReference type="GO" id="GO:0005975">
    <property type="term" value="P:carbohydrate metabolic process"/>
    <property type="evidence" value="ECO:0007669"/>
    <property type="project" value="InterPro"/>
</dbReference>
<evidence type="ECO:0000256" key="1">
    <source>
        <dbReference type="ARBA" id="ARBA00007806"/>
    </source>
</evidence>
<evidence type="ECO:0000259" key="3">
    <source>
        <dbReference type="Pfam" id="PF01055"/>
    </source>
</evidence>
<dbReference type="STRING" id="1298598.JCM21714_4487"/>
<gene>
    <name evidence="4" type="ORF">JCM21714_4487</name>
</gene>
<dbReference type="EMBL" id="BAVS01000046">
    <property type="protein sequence ID" value="GAE95268.1"/>
    <property type="molecule type" value="Genomic_DNA"/>
</dbReference>
<dbReference type="AlphaFoldDB" id="W4VQQ0"/>
<dbReference type="Gene3D" id="3.20.20.80">
    <property type="entry name" value="Glycosidases"/>
    <property type="match status" value="1"/>
</dbReference>
<dbReference type="InterPro" id="IPR051816">
    <property type="entry name" value="Glycosyl_Hydrolase_31"/>
</dbReference>
<protein>
    <submittedName>
        <fullName evidence="4">Alpha-xylosidase</fullName>
    </submittedName>
</protein>
<keyword evidence="2" id="KW-0378">Hydrolase</keyword>
<dbReference type="RefSeq" id="WP_268748386.1">
    <property type="nucleotide sequence ID" value="NZ_BAVS01000046.1"/>
</dbReference>
<dbReference type="GO" id="GO:0004553">
    <property type="term" value="F:hydrolase activity, hydrolyzing O-glycosyl compounds"/>
    <property type="evidence" value="ECO:0007669"/>
    <property type="project" value="InterPro"/>
</dbReference>
<organism evidence="4 5">
    <name type="scientific">Gracilibacillus boraciitolerans JCM 21714</name>
    <dbReference type="NCBI Taxonomy" id="1298598"/>
    <lineage>
        <taxon>Bacteria</taxon>
        <taxon>Bacillati</taxon>
        <taxon>Bacillota</taxon>
        <taxon>Bacilli</taxon>
        <taxon>Bacillales</taxon>
        <taxon>Bacillaceae</taxon>
        <taxon>Gracilibacillus</taxon>
    </lineage>
</organism>
<comment type="caution">
    <text evidence="4">The sequence shown here is derived from an EMBL/GenBank/DDBJ whole genome shotgun (WGS) entry which is preliminary data.</text>
</comment>
<accession>W4VQQ0</accession>
<name>W4VQQ0_9BACI</name>
<dbReference type="PANTHER" id="PTHR43863">
    <property type="entry name" value="HYDROLASE, PUTATIVE (AFU_ORTHOLOGUE AFUA_1G03140)-RELATED"/>
    <property type="match status" value="1"/>
</dbReference>
<keyword evidence="5" id="KW-1185">Reference proteome</keyword>
<sequence length="86" mass="9954">MVEELEEMGIKLMISIWPTIDQNSDNYPKMLERGLLVQTERGVPITMDFLGNNGFMDPTNPDTREYIWNIIKQNYYDNGGANLLAR</sequence>
<comment type="similarity">
    <text evidence="1 2">Belongs to the glycosyl hydrolase 31 family.</text>
</comment>
<evidence type="ECO:0000313" key="5">
    <source>
        <dbReference type="Proteomes" id="UP000019102"/>
    </source>
</evidence>
<evidence type="ECO:0000256" key="2">
    <source>
        <dbReference type="RuleBase" id="RU361185"/>
    </source>
</evidence>
<dbReference type="SUPFAM" id="SSF51445">
    <property type="entry name" value="(Trans)glycosidases"/>
    <property type="match status" value="1"/>
</dbReference>